<evidence type="ECO:0000313" key="2">
    <source>
        <dbReference type="Proteomes" id="UP001229836"/>
    </source>
</evidence>
<gene>
    <name evidence="1" type="ORF">QLH32_15310</name>
</gene>
<dbReference type="EMBL" id="CP125669">
    <property type="protein sequence ID" value="WHP05364.1"/>
    <property type="molecule type" value="Genomic_DNA"/>
</dbReference>
<name>A0ABY8S6S2_9GAMM</name>
<evidence type="ECO:0000313" key="1">
    <source>
        <dbReference type="EMBL" id="WHP05364.1"/>
    </source>
</evidence>
<protein>
    <submittedName>
        <fullName evidence="1">Uncharacterized protein</fullName>
    </submittedName>
</protein>
<dbReference type="RefSeq" id="WP_283266905.1">
    <property type="nucleotide sequence ID" value="NZ_CP125669.1"/>
</dbReference>
<sequence>MSEDISIYADADKMICLEHTRLYYRNLRITASLIDVLPTQSKDTVTIIVTENWDILAEINADHFNFLIIVVPENVVMPLNTNLYNAIIYRYKQNESYQVAIEEILVSLASFIFDRDYSLDFLELKKALSFKQGGYLNIEYSSIKMEVLDEIEFDRFQYNTSFIIHMNLKSLKFEKMTEVMSIVGEKLVDEHWGDILFGVKDCGGIFPEEVFILYTVAD</sequence>
<organism evidence="1 2">
    <name type="scientific">Acinetobacter corruptisaponis</name>
    <dbReference type="NCBI Taxonomy" id="3045147"/>
    <lineage>
        <taxon>Bacteria</taxon>
        <taxon>Pseudomonadati</taxon>
        <taxon>Pseudomonadota</taxon>
        <taxon>Gammaproteobacteria</taxon>
        <taxon>Moraxellales</taxon>
        <taxon>Moraxellaceae</taxon>
        <taxon>Acinetobacter</taxon>
    </lineage>
</organism>
<reference evidence="1 2" key="1">
    <citation type="submission" date="2023-05" db="EMBL/GenBank/DDBJ databases">
        <title>The complete genome of Acinetobacter sp. nov KCTC 92772.</title>
        <authorList>
            <person name="Zhou G."/>
        </authorList>
    </citation>
    <scope>NUCLEOTIDE SEQUENCE [LARGE SCALE GENOMIC DNA]</scope>
    <source>
        <strain evidence="1 2">KCTC 92772</strain>
    </source>
</reference>
<dbReference type="Proteomes" id="UP001229836">
    <property type="component" value="Chromosome"/>
</dbReference>
<keyword evidence="2" id="KW-1185">Reference proteome</keyword>
<accession>A0ABY8S6S2</accession>
<proteinExistence type="predicted"/>